<accession>A0A7V8SXD8</accession>
<keyword evidence="3" id="KW-1185">Reference proteome</keyword>
<dbReference type="AlphaFoldDB" id="A0A7V8SXD8"/>
<evidence type="ECO:0000313" key="2">
    <source>
        <dbReference type="EMBL" id="MBA0085903.1"/>
    </source>
</evidence>
<dbReference type="SUPFAM" id="SSF56655">
    <property type="entry name" value="Carbohydrate phosphatase"/>
    <property type="match status" value="1"/>
</dbReference>
<dbReference type="PRINTS" id="PR00377">
    <property type="entry name" value="IMPHPHTASES"/>
</dbReference>
<reference evidence="2" key="1">
    <citation type="submission" date="2020-06" db="EMBL/GenBank/DDBJ databases">
        <title>Legume-microbial interactions unlock mineral nutrients during tropical forest succession.</title>
        <authorList>
            <person name="Epihov D.Z."/>
        </authorList>
    </citation>
    <scope>NUCLEOTIDE SEQUENCE [LARGE SCALE GENOMIC DNA]</scope>
    <source>
        <strain evidence="2">Pan2503</strain>
    </source>
</reference>
<dbReference type="GO" id="GO:0006020">
    <property type="term" value="P:inositol metabolic process"/>
    <property type="evidence" value="ECO:0007669"/>
    <property type="project" value="TreeGrafter"/>
</dbReference>
<feature type="binding site" evidence="1">
    <location>
        <position position="96"/>
    </location>
    <ligand>
        <name>Mg(2+)</name>
        <dbReference type="ChEBI" id="CHEBI:18420"/>
        <label>1</label>
        <note>catalytic</note>
    </ligand>
</feature>
<feature type="binding site" evidence="1">
    <location>
        <position position="94"/>
    </location>
    <ligand>
        <name>Mg(2+)</name>
        <dbReference type="ChEBI" id="CHEBI:18420"/>
        <label>1</label>
        <note>catalytic</note>
    </ligand>
</feature>
<evidence type="ECO:0000313" key="3">
    <source>
        <dbReference type="Proteomes" id="UP000567293"/>
    </source>
</evidence>
<feature type="binding site" evidence="1">
    <location>
        <position position="97"/>
    </location>
    <ligand>
        <name>Mg(2+)</name>
        <dbReference type="ChEBI" id="CHEBI:18420"/>
        <label>1</label>
        <note>catalytic</note>
    </ligand>
</feature>
<keyword evidence="1" id="KW-0460">Magnesium</keyword>
<comment type="cofactor">
    <cofactor evidence="1">
        <name>Mg(2+)</name>
        <dbReference type="ChEBI" id="CHEBI:18420"/>
    </cofactor>
</comment>
<protein>
    <submittedName>
        <fullName evidence="2">Histidinol-phosphatase</fullName>
    </submittedName>
</protein>
<gene>
    <name evidence="2" type="ORF">HRJ53_12970</name>
</gene>
<dbReference type="Pfam" id="PF00459">
    <property type="entry name" value="Inositol_P"/>
    <property type="match status" value="1"/>
</dbReference>
<organism evidence="2 3">
    <name type="scientific">Candidatus Acidiferrum panamense</name>
    <dbReference type="NCBI Taxonomy" id="2741543"/>
    <lineage>
        <taxon>Bacteria</taxon>
        <taxon>Pseudomonadati</taxon>
        <taxon>Acidobacteriota</taxon>
        <taxon>Terriglobia</taxon>
        <taxon>Candidatus Acidiferrales</taxon>
        <taxon>Candidatus Acidiferrum</taxon>
    </lineage>
</organism>
<dbReference type="PANTHER" id="PTHR20854:SF4">
    <property type="entry name" value="INOSITOL-1-MONOPHOSPHATASE-RELATED"/>
    <property type="match status" value="1"/>
</dbReference>
<dbReference type="PANTHER" id="PTHR20854">
    <property type="entry name" value="INOSITOL MONOPHOSPHATASE"/>
    <property type="match status" value="1"/>
</dbReference>
<keyword evidence="1" id="KW-0479">Metal-binding</keyword>
<proteinExistence type="predicted"/>
<dbReference type="GO" id="GO:0007165">
    <property type="term" value="P:signal transduction"/>
    <property type="evidence" value="ECO:0007669"/>
    <property type="project" value="TreeGrafter"/>
</dbReference>
<dbReference type="Proteomes" id="UP000567293">
    <property type="component" value="Unassembled WGS sequence"/>
</dbReference>
<sequence>MSKIAGYVETYSALLNGIAEEADAITMRYFRSASLDVERKSDGTAVTPADRAVEEMARDKVAKSGLALDVLGEEMGGAAVKPASNADRSRMIIDPIDGTEEFSRGIPTFGTLLAIEENREIVAAMVSAPGLRSRWWAYRGEGAFRDGKKLHVSEVDRLSNAMVFTTGTGPSKNAADQAKIRRLLDASRSSRSFGGFWQHMLVAEGAVEAALDWTSKPWDLAPLGIIVEEAGGRSTNARGERTIYTGQLISTNGKIHDQVLELLE</sequence>
<evidence type="ECO:0000256" key="1">
    <source>
        <dbReference type="PIRSR" id="PIRSR600760-2"/>
    </source>
</evidence>
<name>A0A7V8SXD8_9BACT</name>
<dbReference type="GO" id="GO:0008934">
    <property type="term" value="F:inositol monophosphate 1-phosphatase activity"/>
    <property type="evidence" value="ECO:0007669"/>
    <property type="project" value="TreeGrafter"/>
</dbReference>
<comment type="caution">
    <text evidence="2">The sequence shown here is derived from an EMBL/GenBank/DDBJ whole genome shotgun (WGS) entry which is preliminary data.</text>
</comment>
<dbReference type="InterPro" id="IPR000760">
    <property type="entry name" value="Inositol_monophosphatase-like"/>
</dbReference>
<dbReference type="EMBL" id="JACDQQ010001259">
    <property type="protein sequence ID" value="MBA0085903.1"/>
    <property type="molecule type" value="Genomic_DNA"/>
</dbReference>
<dbReference type="Gene3D" id="3.30.540.10">
    <property type="entry name" value="Fructose-1,6-Bisphosphatase, subunit A, domain 1"/>
    <property type="match status" value="1"/>
</dbReference>
<feature type="binding site" evidence="1">
    <location>
        <position position="73"/>
    </location>
    <ligand>
        <name>Mg(2+)</name>
        <dbReference type="ChEBI" id="CHEBI:18420"/>
        <label>1</label>
        <note>catalytic</note>
    </ligand>
</feature>
<dbReference type="Gene3D" id="3.40.190.80">
    <property type="match status" value="1"/>
</dbReference>
<dbReference type="GO" id="GO:0046872">
    <property type="term" value="F:metal ion binding"/>
    <property type="evidence" value="ECO:0007669"/>
    <property type="project" value="UniProtKB-KW"/>
</dbReference>
<feature type="binding site" evidence="1">
    <location>
        <position position="219"/>
    </location>
    <ligand>
        <name>Mg(2+)</name>
        <dbReference type="ChEBI" id="CHEBI:18420"/>
        <label>1</label>
        <note>catalytic</note>
    </ligand>
</feature>